<feature type="transmembrane region" description="Helical" evidence="1">
    <location>
        <begin position="107"/>
        <end position="127"/>
    </location>
</feature>
<protein>
    <submittedName>
        <fullName evidence="3">Phosphatase PAP2 family protein</fullName>
    </submittedName>
</protein>
<reference evidence="4" key="1">
    <citation type="journal article" date="2019" name="Int. J. Syst. Evol. Microbiol.">
        <title>The Global Catalogue of Microorganisms (GCM) 10K type strain sequencing project: providing services to taxonomists for standard genome sequencing and annotation.</title>
        <authorList>
            <consortium name="The Broad Institute Genomics Platform"/>
            <consortium name="The Broad Institute Genome Sequencing Center for Infectious Disease"/>
            <person name="Wu L."/>
            <person name="Ma J."/>
        </authorList>
    </citation>
    <scope>NUCLEOTIDE SEQUENCE [LARGE SCALE GENOMIC DNA]</scope>
    <source>
        <strain evidence="4">JCM 31405</strain>
    </source>
</reference>
<dbReference type="Proteomes" id="UP000644548">
    <property type="component" value="Unassembled WGS sequence"/>
</dbReference>
<feature type="transmembrane region" description="Helical" evidence="1">
    <location>
        <begin position="157"/>
        <end position="177"/>
    </location>
</feature>
<keyword evidence="4" id="KW-1185">Reference proteome</keyword>
<dbReference type="Gene3D" id="1.20.144.10">
    <property type="entry name" value="Phosphatidic acid phosphatase type 2/haloperoxidase"/>
    <property type="match status" value="1"/>
</dbReference>
<keyword evidence="1" id="KW-0472">Membrane</keyword>
<feature type="transmembrane region" description="Helical" evidence="1">
    <location>
        <begin position="204"/>
        <end position="228"/>
    </location>
</feature>
<name>A0ABQ2S025_9DEIO</name>
<dbReference type="PANTHER" id="PTHR14969:SF13">
    <property type="entry name" value="AT30094P"/>
    <property type="match status" value="1"/>
</dbReference>
<proteinExistence type="predicted"/>
<keyword evidence="1" id="KW-1133">Transmembrane helix</keyword>
<keyword evidence="1" id="KW-0812">Transmembrane</keyword>
<organism evidence="3 4">
    <name type="scientific">Deinococcus sedimenti</name>
    <dbReference type="NCBI Taxonomy" id="1867090"/>
    <lineage>
        <taxon>Bacteria</taxon>
        <taxon>Thermotogati</taxon>
        <taxon>Deinococcota</taxon>
        <taxon>Deinococci</taxon>
        <taxon>Deinococcales</taxon>
        <taxon>Deinococcaceae</taxon>
        <taxon>Deinococcus</taxon>
    </lineage>
</organism>
<dbReference type="InterPro" id="IPR000326">
    <property type="entry name" value="PAP2/HPO"/>
</dbReference>
<evidence type="ECO:0000313" key="4">
    <source>
        <dbReference type="Proteomes" id="UP000644548"/>
    </source>
</evidence>
<dbReference type="InterPro" id="IPR036938">
    <property type="entry name" value="PAP2/HPO_sf"/>
</dbReference>
<dbReference type="PANTHER" id="PTHR14969">
    <property type="entry name" value="SPHINGOSINE-1-PHOSPHATE PHOSPHOHYDROLASE"/>
    <property type="match status" value="1"/>
</dbReference>
<evidence type="ECO:0000313" key="3">
    <source>
        <dbReference type="EMBL" id="GGR78781.1"/>
    </source>
</evidence>
<feature type="domain" description="Phosphatidic acid phosphatase type 2/haloperoxidase" evidence="2">
    <location>
        <begin position="34"/>
        <end position="148"/>
    </location>
</feature>
<dbReference type="SMART" id="SM00014">
    <property type="entry name" value="acidPPc"/>
    <property type="match status" value="1"/>
</dbReference>
<feature type="transmembrane region" description="Helical" evidence="1">
    <location>
        <begin position="133"/>
        <end position="150"/>
    </location>
</feature>
<dbReference type="Pfam" id="PF01569">
    <property type="entry name" value="PAP2"/>
    <property type="match status" value="1"/>
</dbReference>
<comment type="caution">
    <text evidence="3">The sequence shown here is derived from an EMBL/GenBank/DDBJ whole genome shotgun (WGS) entry which is preliminary data.</text>
</comment>
<evidence type="ECO:0000259" key="2">
    <source>
        <dbReference type="SMART" id="SM00014"/>
    </source>
</evidence>
<accession>A0ABQ2S025</accession>
<evidence type="ECO:0000256" key="1">
    <source>
        <dbReference type="SAM" id="Phobius"/>
    </source>
</evidence>
<sequence length="277" mass="29201">MGIMESLWLMITNLGRDEVFIVVLALFTWLVRPQGGRELGVAFALSYLLNSALKYGLNLPRPFTNDPSVASEAARATAGGPGLPSGHSQMSATLWLGIAAQLRSTGFTVFAVLLVAVIAASRLLLNVHYPSDVVVGLLLGAVFALLAARVHFPQAGLLRWGIPAALLVVAALIPAGAPREFGTGLGLLAGFWASRPTFAPPRDWAGRLIVAVLGLVMVFAVYFALGALPQELKDMGVVRALRYVALVLVATEGVPLALRRWLPAQASAAQGAPQAVH</sequence>
<dbReference type="EMBL" id="BMQN01000001">
    <property type="protein sequence ID" value="GGR78781.1"/>
    <property type="molecule type" value="Genomic_DNA"/>
</dbReference>
<gene>
    <name evidence="3" type="ORF">GCM10008960_01970</name>
</gene>
<dbReference type="SUPFAM" id="SSF48317">
    <property type="entry name" value="Acid phosphatase/Vanadium-dependent haloperoxidase"/>
    <property type="match status" value="1"/>
</dbReference>